<keyword evidence="2" id="KW-1185">Reference proteome</keyword>
<dbReference type="AlphaFoldDB" id="A0A7Z7IJG6"/>
<dbReference type="Proteomes" id="UP000554965">
    <property type="component" value="Unassembled WGS sequence"/>
</dbReference>
<dbReference type="EMBL" id="OCTY01000002">
    <property type="protein sequence ID" value="SOJ54667.1"/>
    <property type="molecule type" value="Genomic_DNA"/>
</dbReference>
<dbReference type="Pfam" id="PF12840">
    <property type="entry name" value="HTH_20"/>
    <property type="match status" value="1"/>
</dbReference>
<dbReference type="RefSeq" id="WP_186242666.1">
    <property type="nucleotide sequence ID" value="NZ_OCTY01000002.1"/>
</dbReference>
<evidence type="ECO:0000313" key="1">
    <source>
        <dbReference type="EMBL" id="SOJ54667.1"/>
    </source>
</evidence>
<comment type="caution">
    <text evidence="1">The sequence shown here is derived from an EMBL/GenBank/DDBJ whole genome shotgun (WGS) entry which is preliminary data.</text>
</comment>
<protein>
    <recommendedName>
        <fullName evidence="3">Transcriptional regulator</fullName>
    </recommendedName>
</protein>
<dbReference type="Gene3D" id="1.10.10.10">
    <property type="entry name" value="Winged helix-like DNA-binding domain superfamily/Winged helix DNA-binding domain"/>
    <property type="match status" value="1"/>
</dbReference>
<sequence>MDATNLPQRDAARIGALADPVRHRLYQFVCSQPAPVSRDQAAAAVGIPHHQAKFHLDRLTAQGLLDIEYARLTNRSGPGAGRTAKLYRRATRDIAVSLPQREYELAGRLMAAAIARSAETGEPVVEVLNRVAREFGHAIGATAADRPPIDAAAALWVALSVLRKYGYEPRTADGEIAGEIELANCPFHALAQAQTELACNMNHALITGVADTLAPHGPDVRLQPGPGRCCVVLRRPPSEPANSLHPRTAAR</sequence>
<dbReference type="SUPFAM" id="SSF46785">
    <property type="entry name" value="Winged helix' DNA-binding domain"/>
    <property type="match status" value="1"/>
</dbReference>
<name>A0A7Z7IJG6_9MYCO</name>
<dbReference type="InterPro" id="IPR036390">
    <property type="entry name" value="WH_DNA-bd_sf"/>
</dbReference>
<reference evidence="1 2" key="1">
    <citation type="submission" date="2017-10" db="EMBL/GenBank/DDBJ databases">
        <authorList>
            <consortium name="Urmite Genomes"/>
        </authorList>
    </citation>
    <scope>NUCLEOTIDE SEQUENCE [LARGE SCALE GENOMIC DNA]</scope>
    <source>
        <strain evidence="1 2">FB-527</strain>
    </source>
</reference>
<dbReference type="InterPro" id="IPR036388">
    <property type="entry name" value="WH-like_DNA-bd_sf"/>
</dbReference>
<proteinExistence type="predicted"/>
<evidence type="ECO:0008006" key="3">
    <source>
        <dbReference type="Google" id="ProtNLM"/>
    </source>
</evidence>
<evidence type="ECO:0000313" key="2">
    <source>
        <dbReference type="Proteomes" id="UP000554965"/>
    </source>
</evidence>
<organism evidence="1 2">
    <name type="scientific">Mycobacterium simulans</name>
    <dbReference type="NCBI Taxonomy" id="627089"/>
    <lineage>
        <taxon>Bacteria</taxon>
        <taxon>Bacillati</taxon>
        <taxon>Actinomycetota</taxon>
        <taxon>Actinomycetes</taxon>
        <taxon>Mycobacteriales</taxon>
        <taxon>Mycobacteriaceae</taxon>
        <taxon>Mycobacterium</taxon>
    </lineage>
</organism>
<accession>A0A7Z7IJG6</accession>
<gene>
    <name evidence="1" type="ORF">MSIMFB_02160</name>
</gene>